<protein>
    <submittedName>
        <fullName evidence="1">Uncharacterized protein</fullName>
    </submittedName>
</protein>
<gene>
    <name evidence="1" type="ORF">KBTEX_04349</name>
</gene>
<organism evidence="1">
    <name type="scientific">uncultured organism</name>
    <dbReference type="NCBI Taxonomy" id="155900"/>
    <lineage>
        <taxon>unclassified sequences</taxon>
        <taxon>environmental samples</taxon>
    </lineage>
</organism>
<name>A0A5B8RIU9_9ZZZZ</name>
<evidence type="ECO:0000313" key="1">
    <source>
        <dbReference type="EMBL" id="QEA07983.1"/>
    </source>
</evidence>
<dbReference type="EMBL" id="MN079558">
    <property type="protein sequence ID" value="QEA07983.1"/>
    <property type="molecule type" value="Genomic_DNA"/>
</dbReference>
<dbReference type="Gene3D" id="3.40.190.10">
    <property type="entry name" value="Periplasmic binding protein-like II"/>
    <property type="match status" value="1"/>
</dbReference>
<accession>A0A5B8RIU9</accession>
<sequence>MQMERWGQLDMDAAVDEAVARTYRPDLYREAAADLGLPAPQADWKEEGVHAGGWQLETATAPIPMGADRFFDGAHFDPKDPAACLRGPGVGADGV</sequence>
<proteinExistence type="predicted"/>
<reference evidence="1" key="1">
    <citation type="submission" date="2019-06" db="EMBL/GenBank/DDBJ databases">
        <authorList>
            <person name="Murdoch R.W."/>
            <person name="Fathepure B."/>
        </authorList>
    </citation>
    <scope>NUCLEOTIDE SEQUENCE</scope>
</reference>
<dbReference type="AlphaFoldDB" id="A0A5B8RIU9"/>